<keyword evidence="3" id="KW-1185">Reference proteome</keyword>
<protein>
    <recommendedName>
        <fullName evidence="1">FP protein C-terminal domain-containing protein</fullName>
    </recommendedName>
</protein>
<dbReference type="InterPro" id="IPR057251">
    <property type="entry name" value="FP_C"/>
</dbReference>
<sequence length="142" mass="16712">MQLLCLTTLDATLKKKDIKDIYRVHRRNNTKKAHIITEMSSTILKTYFLKQAKAYNNKQKEKLCAKHLGFTKNEYEPPIYVSEQLTAKGARLYFLARDLAKSQDYKLCWTSYGRIYHVRKNKNSPVIVIKNESHVNSLMRKE</sequence>
<evidence type="ECO:0000313" key="3">
    <source>
        <dbReference type="Proteomes" id="UP001153954"/>
    </source>
</evidence>
<dbReference type="EMBL" id="CAKOGL010000010">
    <property type="protein sequence ID" value="CAH2091301.1"/>
    <property type="molecule type" value="Genomic_DNA"/>
</dbReference>
<organism evidence="2 3">
    <name type="scientific">Euphydryas editha</name>
    <name type="common">Edith's checkerspot</name>
    <dbReference type="NCBI Taxonomy" id="104508"/>
    <lineage>
        <taxon>Eukaryota</taxon>
        <taxon>Metazoa</taxon>
        <taxon>Ecdysozoa</taxon>
        <taxon>Arthropoda</taxon>
        <taxon>Hexapoda</taxon>
        <taxon>Insecta</taxon>
        <taxon>Pterygota</taxon>
        <taxon>Neoptera</taxon>
        <taxon>Endopterygota</taxon>
        <taxon>Lepidoptera</taxon>
        <taxon>Glossata</taxon>
        <taxon>Ditrysia</taxon>
        <taxon>Papilionoidea</taxon>
        <taxon>Nymphalidae</taxon>
        <taxon>Nymphalinae</taxon>
        <taxon>Euphydryas</taxon>
    </lineage>
</organism>
<reference evidence="2" key="1">
    <citation type="submission" date="2022-03" db="EMBL/GenBank/DDBJ databases">
        <authorList>
            <person name="Tunstrom K."/>
        </authorList>
    </citation>
    <scope>NUCLEOTIDE SEQUENCE</scope>
</reference>
<dbReference type="Pfam" id="PF25298">
    <property type="entry name" value="Baculo_FP_2nd"/>
    <property type="match status" value="1"/>
</dbReference>
<proteinExistence type="predicted"/>
<evidence type="ECO:0000259" key="1">
    <source>
        <dbReference type="Pfam" id="PF25298"/>
    </source>
</evidence>
<name>A0AAU9TWU1_EUPED</name>
<dbReference type="Proteomes" id="UP001153954">
    <property type="component" value="Unassembled WGS sequence"/>
</dbReference>
<dbReference type="AlphaFoldDB" id="A0AAU9TWU1"/>
<feature type="domain" description="FP protein C-terminal" evidence="1">
    <location>
        <begin position="86"/>
        <end position="138"/>
    </location>
</feature>
<evidence type="ECO:0000313" key="2">
    <source>
        <dbReference type="EMBL" id="CAH2091301.1"/>
    </source>
</evidence>
<accession>A0AAU9TWU1</accession>
<comment type="caution">
    <text evidence="2">The sequence shown here is derived from an EMBL/GenBank/DDBJ whole genome shotgun (WGS) entry which is preliminary data.</text>
</comment>
<gene>
    <name evidence="2" type="ORF">EEDITHA_LOCUS7178</name>
</gene>